<organism evidence="1 2">
    <name type="scientific">Acaulospora colombiana</name>
    <dbReference type="NCBI Taxonomy" id="27376"/>
    <lineage>
        <taxon>Eukaryota</taxon>
        <taxon>Fungi</taxon>
        <taxon>Fungi incertae sedis</taxon>
        <taxon>Mucoromycota</taxon>
        <taxon>Glomeromycotina</taxon>
        <taxon>Glomeromycetes</taxon>
        <taxon>Diversisporales</taxon>
        <taxon>Acaulosporaceae</taxon>
        <taxon>Acaulospora</taxon>
    </lineage>
</organism>
<name>A0ACA9MFG4_9GLOM</name>
<dbReference type="EMBL" id="CAJVPT010012257">
    <property type="protein sequence ID" value="CAG8586066.1"/>
    <property type="molecule type" value="Genomic_DNA"/>
</dbReference>
<protein>
    <submittedName>
        <fullName evidence="1">4797_t:CDS:1</fullName>
    </submittedName>
</protein>
<evidence type="ECO:0000313" key="2">
    <source>
        <dbReference type="Proteomes" id="UP000789525"/>
    </source>
</evidence>
<feature type="non-terminal residue" evidence="1">
    <location>
        <position position="1"/>
    </location>
</feature>
<accession>A0ACA9MFG4</accession>
<gene>
    <name evidence="1" type="ORF">ACOLOM_LOCUS6146</name>
</gene>
<evidence type="ECO:0000313" key="1">
    <source>
        <dbReference type="EMBL" id="CAG8586066.1"/>
    </source>
</evidence>
<sequence length="136" mass="15088">SIRLDAMRLVSYYTLCGVESSSIRSSFFNPSLGGKSTRHRYNNDLDDRLSRLKLSSAPAGSCRQALTSPHPLVTTMSRKSHQMTSNHPSRELSTRDPSSGRVPGNSKRDTHFVIDGEPNIGLDLHQYGTYEPVPRA</sequence>
<reference evidence="1" key="1">
    <citation type="submission" date="2021-06" db="EMBL/GenBank/DDBJ databases">
        <authorList>
            <person name="Kallberg Y."/>
            <person name="Tangrot J."/>
            <person name="Rosling A."/>
        </authorList>
    </citation>
    <scope>NUCLEOTIDE SEQUENCE</scope>
    <source>
        <strain evidence="1">CL356</strain>
    </source>
</reference>
<dbReference type="Proteomes" id="UP000789525">
    <property type="component" value="Unassembled WGS sequence"/>
</dbReference>
<proteinExistence type="predicted"/>
<comment type="caution">
    <text evidence="1">The sequence shown here is derived from an EMBL/GenBank/DDBJ whole genome shotgun (WGS) entry which is preliminary data.</text>
</comment>
<keyword evidence="2" id="KW-1185">Reference proteome</keyword>